<feature type="region of interest" description="Disordered" evidence="3">
    <location>
        <begin position="88"/>
        <end position="132"/>
    </location>
</feature>
<evidence type="ECO:0000313" key="7">
    <source>
        <dbReference type="RefSeq" id="XP_072834799.1"/>
    </source>
</evidence>
<feature type="compositionally biased region" description="Basic and acidic residues" evidence="3">
    <location>
        <begin position="410"/>
        <end position="424"/>
    </location>
</feature>
<feature type="compositionally biased region" description="Low complexity" evidence="3">
    <location>
        <begin position="428"/>
        <end position="441"/>
    </location>
</feature>
<feature type="compositionally biased region" description="Basic residues" evidence="3">
    <location>
        <begin position="322"/>
        <end position="348"/>
    </location>
</feature>
<feature type="compositionally biased region" description="Basic and acidic residues" evidence="3">
    <location>
        <begin position="104"/>
        <end position="122"/>
    </location>
</feature>
<dbReference type="Proteomes" id="UP001652642">
    <property type="component" value="Chromosome 7"/>
</dbReference>
<evidence type="ECO:0000259" key="5">
    <source>
        <dbReference type="Pfam" id="PF05826"/>
    </source>
</evidence>
<dbReference type="InterPro" id="IPR033113">
    <property type="entry name" value="PLA2_histidine"/>
</dbReference>
<dbReference type="InterPro" id="IPR036444">
    <property type="entry name" value="PLipase_A2_dom_sf"/>
</dbReference>
<evidence type="ECO:0000313" key="6">
    <source>
        <dbReference type="Proteomes" id="UP001652642"/>
    </source>
</evidence>
<dbReference type="SUPFAM" id="SSF48619">
    <property type="entry name" value="Phospholipase A2, PLA2"/>
    <property type="match status" value="1"/>
</dbReference>
<organism evidence="6 7">
    <name type="scientific">Pogona vitticeps</name>
    <name type="common">central bearded dragon</name>
    <dbReference type="NCBI Taxonomy" id="103695"/>
    <lineage>
        <taxon>Eukaryota</taxon>
        <taxon>Metazoa</taxon>
        <taxon>Chordata</taxon>
        <taxon>Craniata</taxon>
        <taxon>Vertebrata</taxon>
        <taxon>Euteleostomi</taxon>
        <taxon>Lepidosauria</taxon>
        <taxon>Squamata</taxon>
        <taxon>Bifurcata</taxon>
        <taxon>Unidentata</taxon>
        <taxon>Episquamata</taxon>
        <taxon>Toxicofera</taxon>
        <taxon>Iguania</taxon>
        <taxon>Acrodonta</taxon>
        <taxon>Agamidae</taxon>
        <taxon>Amphibolurinae</taxon>
        <taxon>Pogona</taxon>
    </lineage>
</organism>
<feature type="chain" id="PRO_5045429117" evidence="4">
    <location>
        <begin position="22"/>
        <end position="461"/>
    </location>
</feature>
<reference evidence="7" key="1">
    <citation type="submission" date="2025-08" db="UniProtKB">
        <authorList>
            <consortium name="RefSeq"/>
        </authorList>
    </citation>
    <scope>IDENTIFICATION</scope>
</reference>
<protein>
    <submittedName>
        <fullName evidence="7">Protein PROCA1</fullName>
    </submittedName>
</protein>
<evidence type="ECO:0000256" key="4">
    <source>
        <dbReference type="SAM" id="SignalP"/>
    </source>
</evidence>
<dbReference type="RefSeq" id="XP_072834799.1">
    <property type="nucleotide sequence ID" value="XM_072978698.1"/>
</dbReference>
<gene>
    <name evidence="7" type="primary">PROCA1</name>
</gene>
<evidence type="ECO:0000256" key="1">
    <source>
        <dbReference type="ARBA" id="ARBA00004613"/>
    </source>
</evidence>
<feature type="compositionally biased region" description="Basic and acidic residues" evidence="3">
    <location>
        <begin position="349"/>
        <end position="358"/>
    </location>
</feature>
<keyword evidence="6" id="KW-1185">Reference proteome</keyword>
<dbReference type="Gene3D" id="1.20.90.10">
    <property type="entry name" value="Phospholipase A2 domain"/>
    <property type="match status" value="1"/>
</dbReference>
<dbReference type="InterPro" id="IPR016090">
    <property type="entry name" value="PLA2-like_dom"/>
</dbReference>
<dbReference type="PROSITE" id="PS00118">
    <property type="entry name" value="PA2_HIS"/>
    <property type="match status" value="1"/>
</dbReference>
<dbReference type="Pfam" id="PF05826">
    <property type="entry name" value="Phospholip_A2_2"/>
    <property type="match status" value="1"/>
</dbReference>
<accession>A0ABM5ENR8</accession>
<dbReference type="PANTHER" id="PTHR12253">
    <property type="entry name" value="RH14732P"/>
    <property type="match status" value="1"/>
</dbReference>
<dbReference type="GeneID" id="110084293"/>
<feature type="signal peptide" evidence="4">
    <location>
        <begin position="1"/>
        <end position="21"/>
    </location>
</feature>
<feature type="domain" description="Phospholipase A2-like central" evidence="5">
    <location>
        <begin position="137"/>
        <end position="230"/>
    </location>
</feature>
<comment type="subcellular location">
    <subcellularLocation>
        <location evidence="1">Secreted</location>
    </subcellularLocation>
</comment>
<feature type="compositionally biased region" description="Basic and acidic residues" evidence="3">
    <location>
        <begin position="370"/>
        <end position="379"/>
    </location>
</feature>
<evidence type="ECO:0000256" key="3">
    <source>
        <dbReference type="SAM" id="MobiDB-lite"/>
    </source>
</evidence>
<keyword evidence="2" id="KW-0964">Secreted</keyword>
<feature type="region of interest" description="Disordered" evidence="3">
    <location>
        <begin position="274"/>
        <end position="461"/>
    </location>
</feature>
<feature type="compositionally biased region" description="Basic residues" evidence="3">
    <location>
        <begin position="442"/>
        <end position="454"/>
    </location>
</feature>
<feature type="compositionally biased region" description="Polar residues" evidence="3">
    <location>
        <begin position="276"/>
        <end position="287"/>
    </location>
</feature>
<sequence>MARPGLGTCCLFWALLGAAGAGSDPDLDRLCLVLGEAQEGQLAFQASDGREVLSAAWAPRRPRRLRACRLSGEPPAVAAFLRLCRPRGSPEEEEEGHRRPPFRTLEEAKAACRAPDGDRRPGEASGAPRRAKRGFTYPGTLWCGAGNIAASYQELGEHRETDRCCRQHDHCHHVIHPFTYKYGYRNYRWHTISHCDCDNQLKACLRAVNDTASRVVGQAFFNVIQVPCFKFIYKEQCVEPYLYMWCKNYSMVAVAVPQEPVLYEYGGEVIDGPATRRTTVATPSSTAMPWDGSLRPPKPGQPAMAATETPGFPARTDLSPKKGWKGKDRKGKRKGKGRKSRKGKGLKKKTGEKAKVSPDEETTASPKRLAVHEVGKTDLETLAGFPDLREEDPFNAILSDDPGGATHLQATKDNDDAAEAESKAAGRGRATPGPWTPAAPARRQRKGRRQRKKARGDSAPS</sequence>
<evidence type="ECO:0000256" key="2">
    <source>
        <dbReference type="ARBA" id="ARBA00022525"/>
    </source>
</evidence>
<proteinExistence type="predicted"/>
<dbReference type="CDD" id="cd04704">
    <property type="entry name" value="PLA2_bee_venom_like"/>
    <property type="match status" value="1"/>
</dbReference>
<keyword evidence="4" id="KW-0732">Signal</keyword>
<name>A0ABM5ENR8_9SAUR</name>